<dbReference type="InterPro" id="IPR002126">
    <property type="entry name" value="Cadherin-like_dom"/>
</dbReference>
<dbReference type="FunCoup" id="A0A3Q0KLT1">
    <property type="interactions" value="107"/>
</dbReference>
<comment type="subcellular location">
    <subcellularLocation>
        <location evidence="1">Membrane</location>
    </subcellularLocation>
</comment>
<keyword evidence="3" id="KW-0677">Repeat</keyword>
<dbReference type="WBParaSite" id="Smp_131600.1">
    <property type="protein sequence ID" value="Smp_131600.1"/>
    <property type="gene ID" value="Smp_131600"/>
</dbReference>
<keyword evidence="2 8" id="KW-0812">Transmembrane</keyword>
<dbReference type="SMART" id="SM00112">
    <property type="entry name" value="CA"/>
    <property type="match status" value="6"/>
</dbReference>
<dbReference type="PROSITE" id="PS00232">
    <property type="entry name" value="CADHERIN_1"/>
    <property type="match status" value="3"/>
</dbReference>
<evidence type="ECO:0000256" key="5">
    <source>
        <dbReference type="ARBA" id="ARBA00022989"/>
    </source>
</evidence>
<evidence type="ECO:0000256" key="1">
    <source>
        <dbReference type="ARBA" id="ARBA00004370"/>
    </source>
</evidence>
<dbReference type="Pfam" id="PF00028">
    <property type="entry name" value="Cadherin"/>
    <property type="match status" value="1"/>
</dbReference>
<protein>
    <submittedName>
        <fullName evidence="11">Putative cadherin</fullName>
    </submittedName>
</protein>
<evidence type="ECO:0000256" key="7">
    <source>
        <dbReference type="PROSITE-ProRule" id="PRU00043"/>
    </source>
</evidence>
<accession>A0A3Q0KLT1</accession>
<evidence type="ECO:0000313" key="11">
    <source>
        <dbReference type="WBParaSite" id="Smp_131600.1"/>
    </source>
</evidence>
<proteinExistence type="predicted"/>
<feature type="domain" description="Cadherin" evidence="9">
    <location>
        <begin position="497"/>
        <end position="638"/>
    </location>
</feature>
<evidence type="ECO:0000256" key="6">
    <source>
        <dbReference type="ARBA" id="ARBA00023136"/>
    </source>
</evidence>
<dbReference type="FunFam" id="2.60.40.60:FF:000020">
    <property type="entry name" value="Dachsous cadherin-related 1b"/>
    <property type="match status" value="1"/>
</dbReference>
<dbReference type="GO" id="GO:0007156">
    <property type="term" value="P:homophilic cell adhesion via plasma membrane adhesion molecules"/>
    <property type="evidence" value="ECO:0007669"/>
    <property type="project" value="InterPro"/>
</dbReference>
<dbReference type="STRING" id="6183.A0A3Q0KLT1"/>
<dbReference type="InterPro" id="IPR015919">
    <property type="entry name" value="Cadherin-like_sf"/>
</dbReference>
<name>A0A3Q0KLT1_SCHMA</name>
<evidence type="ECO:0000256" key="8">
    <source>
        <dbReference type="SAM" id="Phobius"/>
    </source>
</evidence>
<evidence type="ECO:0000256" key="4">
    <source>
        <dbReference type="ARBA" id="ARBA00022837"/>
    </source>
</evidence>
<dbReference type="Proteomes" id="UP000008854">
    <property type="component" value="Unassembled WGS sequence"/>
</dbReference>
<dbReference type="PROSITE" id="PS50268">
    <property type="entry name" value="CADHERIN_2"/>
    <property type="match status" value="6"/>
</dbReference>
<reference evidence="10" key="1">
    <citation type="journal article" date="2012" name="PLoS Negl. Trop. Dis.">
        <title>A systematically improved high quality genome and transcriptome of the human blood fluke Schistosoma mansoni.</title>
        <authorList>
            <person name="Protasio A.V."/>
            <person name="Tsai I.J."/>
            <person name="Babbage A."/>
            <person name="Nichol S."/>
            <person name="Hunt M."/>
            <person name="Aslett M.A."/>
            <person name="De Silva N."/>
            <person name="Velarde G.S."/>
            <person name="Anderson T.J."/>
            <person name="Clark R.C."/>
            <person name="Davidson C."/>
            <person name="Dillon G.P."/>
            <person name="Holroyd N.E."/>
            <person name="LoVerde P.T."/>
            <person name="Lloyd C."/>
            <person name="McQuillan J."/>
            <person name="Oliveira G."/>
            <person name="Otto T.D."/>
            <person name="Parker-Manuel S.J."/>
            <person name="Quail M.A."/>
            <person name="Wilson R.A."/>
            <person name="Zerlotini A."/>
            <person name="Dunne D.W."/>
            <person name="Berriman M."/>
        </authorList>
    </citation>
    <scope>NUCLEOTIDE SEQUENCE [LARGE SCALE GENOMIC DNA]</scope>
    <source>
        <strain evidence="10">Puerto Rican</strain>
    </source>
</reference>
<reference evidence="11" key="2">
    <citation type="submission" date="2018-12" db="UniProtKB">
        <authorList>
            <consortium name="WormBaseParasite"/>
        </authorList>
    </citation>
    <scope>IDENTIFICATION</scope>
    <source>
        <strain evidence="11">Puerto Rican</strain>
    </source>
</reference>
<keyword evidence="10" id="KW-1185">Reference proteome</keyword>
<dbReference type="InterPro" id="IPR020894">
    <property type="entry name" value="Cadherin_CS"/>
</dbReference>
<dbReference type="PANTHER" id="PTHR24026:SF126">
    <property type="entry name" value="PROTOCADHERIN FAT 4"/>
    <property type="match status" value="1"/>
</dbReference>
<evidence type="ECO:0000256" key="2">
    <source>
        <dbReference type="ARBA" id="ARBA00022692"/>
    </source>
</evidence>
<dbReference type="Gene3D" id="2.60.40.60">
    <property type="entry name" value="Cadherins"/>
    <property type="match status" value="8"/>
</dbReference>
<evidence type="ECO:0000256" key="3">
    <source>
        <dbReference type="ARBA" id="ARBA00022737"/>
    </source>
</evidence>
<dbReference type="PANTHER" id="PTHR24026">
    <property type="entry name" value="FAT ATYPICAL CADHERIN-RELATED"/>
    <property type="match status" value="1"/>
</dbReference>
<keyword evidence="4 7" id="KW-0106">Calcium</keyword>
<dbReference type="GO" id="GO:0005509">
    <property type="term" value="F:calcium ion binding"/>
    <property type="evidence" value="ECO:0007669"/>
    <property type="project" value="UniProtKB-UniRule"/>
</dbReference>
<dbReference type="SUPFAM" id="SSF49313">
    <property type="entry name" value="Cadherin-like"/>
    <property type="match status" value="6"/>
</dbReference>
<dbReference type="GO" id="GO:0005886">
    <property type="term" value="C:plasma membrane"/>
    <property type="evidence" value="ECO:0007669"/>
    <property type="project" value="UniProtKB-SubCell"/>
</dbReference>
<feature type="domain" description="Cadherin" evidence="9">
    <location>
        <begin position="221"/>
        <end position="355"/>
    </location>
</feature>
<feature type="domain" description="Cadherin" evidence="9">
    <location>
        <begin position="750"/>
        <end position="938"/>
    </location>
</feature>
<feature type="domain" description="Cadherin" evidence="9">
    <location>
        <begin position="639"/>
        <end position="749"/>
    </location>
</feature>
<feature type="domain" description="Cadherin" evidence="9">
    <location>
        <begin position="960"/>
        <end position="1074"/>
    </location>
</feature>
<evidence type="ECO:0000259" key="9">
    <source>
        <dbReference type="PROSITE" id="PS50268"/>
    </source>
</evidence>
<organism evidence="10 11">
    <name type="scientific">Schistosoma mansoni</name>
    <name type="common">Blood fluke</name>
    <dbReference type="NCBI Taxonomy" id="6183"/>
    <lineage>
        <taxon>Eukaryota</taxon>
        <taxon>Metazoa</taxon>
        <taxon>Spiralia</taxon>
        <taxon>Lophotrochozoa</taxon>
        <taxon>Platyhelminthes</taxon>
        <taxon>Trematoda</taxon>
        <taxon>Digenea</taxon>
        <taxon>Strigeidida</taxon>
        <taxon>Schistosomatoidea</taxon>
        <taxon>Schistosomatidae</taxon>
        <taxon>Schistosoma</taxon>
    </lineage>
</organism>
<dbReference type="InParanoid" id="A0A3Q0KLT1"/>
<dbReference type="PRINTS" id="PR00205">
    <property type="entry name" value="CADHERIN"/>
</dbReference>
<dbReference type="AlphaFoldDB" id="A0A3Q0KLT1"/>
<sequence>MILAPDKVEKQFNQQIGQRYKSKLLCTITITKKRTCQTRKTNLISNKKISHSRLFLCQLFSVFILSIVNIDCTIVVRLVMHEEQQQNTTLVGVLIKYIPNYIIAEHKHLLFRPINKDHAYLFHVTPEDGRIYVIKRIDREELCPYNEFNYHQHHFVEIPSNVQIQQQTILNLYNASYLHDCRLTFGVSLIKIINNIIDIIEVIRVHITVNDIDDNYCTFTPDSKQTIYLPEDIKPHSHINIPLHQPLDLDAHPNHTVSSDKIFLYTKNKTTETYQSAAFQSRELDLPFNLIILPTGSLIKPYLLNLYITKALDYETLAEYHLIIEANSKYGKSSQRCYLELNIIVQDRNDYKPYFTTNYTEINIAENFNTALPIYTFSAIDLDMGDVYSKIIYELDSKASDLIKTTFFINPNNGSVYLKSKLNHRSHSIYTIPIIARNPFSYEVNVSKESIKSQSNEDNSVSFNPKQIETDSFSTAKLVVKVIDVNDNSPVITFQSLDGNTTLSIPEHSKNLPLDFAIISVTDDDDGLNGRISCFLKEKYRDQFKLTSIITNNNLETLTGVANSGIANNQGDEINLEKRMWSQSEMIYKLSASVSFDREQVDYIKLIVECHDHGKPPLMSNKVLYVEITDKNDHKPMFNSSELQLAITEDSDPKRKQMHYEVVKLLATDNDTGINAIIKYYIVDDHKIANHFHINELTGLIQSKGNLDREICDRYEFTVVARDCGLPALSNSINIQIIIRDYNDEQPTFAKQVYEFHMTENNPVDQYIGSITCSDNDLGSNGLIHFEIELMPYNRHTHHASELSLSLSSLSKAANTANGHLVNISTKLYLPFELLSYYDTQKSIYLVKIYTKGKVDREKLKEISEIQKTSTSSKSSLTSTLSHKSYGMKTKTSKMIDKTDIVAYKFWIVGEDQGQPQQRGRSLIHIIVEDENDNEPYFVLPKEDHTVIELSYLEIVRYPIIKLLAIDNDAGINGTVRYEIHQITREIIKNNDQIKTIKDSFSMNQSVKNYEFLKNSLFTLNPLNGLLRLNTQFSQSDVDKMINIQIKAYDLGIPISKYSYITIHIKPVNITPSETKNGFDYELDDDYDVDHMEDWESDHLTYSNWSNHNRLSLNNYIILSTVVVSILLSIILMCSVACIIKYRKLKNNSVNHNLKDTNGLDEIKGDYPFSEDGFQNIKMSPIRTKFIHDDNIHNIDSLLPNLISEIPNNSITSCNITPTVNYATLQYNTSLSQYVNNHHHETTNSTLSSYSSTIQPTVLPQPLIVRLEPISTNLLANNCVQPISILYSTNSKEQIDLNSVNPFSTTCYPSTSYTNHSYNDNKFIDVTNEKFEDLHLVYDQTIRKLSYFNDENVLNKHNDYEWNSLTKSTLPELQQLCIHSQPSKRNSLTSLGQDSGNGDSLETTTMSFIPITQSIWLNNTMNDIYDKQPVNLSLVHVYTPLSSVKEIDCNNGNISTSNSLTITTTIATTTTPNISNTTTPENTVKYIH</sequence>
<keyword evidence="5 8" id="KW-1133">Transmembrane helix</keyword>
<keyword evidence="6 8" id="KW-0472">Membrane</keyword>
<feature type="domain" description="Cadherin" evidence="9">
    <location>
        <begin position="356"/>
        <end position="492"/>
    </location>
</feature>
<evidence type="ECO:0000313" key="10">
    <source>
        <dbReference type="Proteomes" id="UP000008854"/>
    </source>
</evidence>
<dbReference type="CDD" id="cd11304">
    <property type="entry name" value="Cadherin_repeat"/>
    <property type="match status" value="6"/>
</dbReference>
<feature type="transmembrane region" description="Helical" evidence="8">
    <location>
        <begin position="1116"/>
        <end position="1140"/>
    </location>
</feature>